<sequence>MKYFVLIFASIFSCLVYAGNCAGEIEKATSEMTFEELIELVEKEGGSYNTVTQALQSIGSIVDFRRGNQFYLSNIQFNRITAYFNGGVLEGEFIGTYFSGTSGLGSPFGLFIGFDNTSCKLRSVSYDVPL</sequence>
<reference evidence="2 3" key="1">
    <citation type="journal article" date="2012" name="J. Bacteriol.">
        <title>Genome Sequence of Extracellular-Protease-Producing Alishewanella jeotgali Isolated from Traditional Korean Fermented Seafood.</title>
        <authorList>
            <person name="Jung J."/>
            <person name="Chun J."/>
            <person name="Park W."/>
        </authorList>
    </citation>
    <scope>NUCLEOTIDE SEQUENCE [LARGE SCALE GENOMIC DNA]</scope>
    <source>
        <strain evidence="2 3">KCTC 22429</strain>
    </source>
</reference>
<protein>
    <recommendedName>
        <fullName evidence="4">Lipoprotein</fullName>
    </recommendedName>
</protein>
<feature type="signal peptide" evidence="1">
    <location>
        <begin position="1"/>
        <end position="18"/>
    </location>
</feature>
<comment type="caution">
    <text evidence="2">The sequence shown here is derived from an EMBL/GenBank/DDBJ whole genome shotgun (WGS) entry which is preliminary data.</text>
</comment>
<gene>
    <name evidence="2" type="ORF">AJE_07631</name>
</gene>
<evidence type="ECO:0000256" key="1">
    <source>
        <dbReference type="SAM" id="SignalP"/>
    </source>
</evidence>
<dbReference type="AlphaFoldDB" id="H3ZDU5"/>
<evidence type="ECO:0008006" key="4">
    <source>
        <dbReference type="Google" id="ProtNLM"/>
    </source>
</evidence>
<keyword evidence="3" id="KW-1185">Reference proteome</keyword>
<name>H3ZDU5_9ALTE</name>
<accession>H3ZDU5</accession>
<feature type="chain" id="PRO_5003591983" description="Lipoprotein" evidence="1">
    <location>
        <begin position="19"/>
        <end position="130"/>
    </location>
</feature>
<keyword evidence="1" id="KW-0732">Signal</keyword>
<evidence type="ECO:0000313" key="3">
    <source>
        <dbReference type="Proteomes" id="UP000012046"/>
    </source>
</evidence>
<evidence type="ECO:0000313" key="2">
    <source>
        <dbReference type="EMBL" id="EHR41248.1"/>
    </source>
</evidence>
<dbReference type="EMBL" id="AHTH01000019">
    <property type="protein sequence ID" value="EHR41248.1"/>
    <property type="molecule type" value="Genomic_DNA"/>
</dbReference>
<proteinExistence type="predicted"/>
<dbReference type="Proteomes" id="UP000012046">
    <property type="component" value="Unassembled WGS sequence"/>
</dbReference>
<organism evidence="2 3">
    <name type="scientific">Alishewanella jeotgali KCTC 22429</name>
    <dbReference type="NCBI Taxonomy" id="1129374"/>
    <lineage>
        <taxon>Bacteria</taxon>
        <taxon>Pseudomonadati</taxon>
        <taxon>Pseudomonadota</taxon>
        <taxon>Gammaproteobacteria</taxon>
        <taxon>Alteromonadales</taxon>
        <taxon>Alteromonadaceae</taxon>
        <taxon>Alishewanella</taxon>
    </lineage>
</organism>
<dbReference type="RefSeq" id="WP_008950365.1">
    <property type="nucleotide sequence ID" value="NZ_AHTH01000019.1"/>
</dbReference>